<keyword evidence="4" id="KW-1185">Reference proteome</keyword>
<dbReference type="InterPro" id="IPR036259">
    <property type="entry name" value="MFS_trans_sf"/>
</dbReference>
<dbReference type="Proteomes" id="UP000095192">
    <property type="component" value="Unassembled WGS sequence"/>
</dbReference>
<feature type="transmembrane region" description="Helical" evidence="2">
    <location>
        <begin position="505"/>
        <end position="524"/>
    </location>
</feature>
<sequence>MLASCESLGVQAFGLGGSHRAPTVQTWSDLDRRKAVVEVSGTVAADKWFLCSRVMLTGLYFRVLNAISYAARSAAIFDAYLHMQFGGNKAIGAMASLTGLITVVVAPLAGWAADAMKARRCISLRCAAAWGLLCVCVNYLAIGFDSFNLLLASNLLWKAWYEWVTVLTESLFSDAIPRGASSLWSFSLCTALQLFAFFSASLCGLLCLEGVLGRPLLPPHDCFFRMLDVPSLRCLSIREGQRSRLFVLRRILTTLANGLGPLFSLCVFLLCGNAWRLHILHKLLVLLLWKEISAEEASRIRMDAKYGEPSSEASKEADDVQKRTESEGSIEVLLQQQDELAKTSTETKCTGALATPDCRFLFLRTKHVPWLMFISHCITFCGAGMTVKYFPLFFKTEYAFKPIHSCLLSTAYTISIAALTYVIQKVATHMGPTEASFLFTSIGVGGAFQNASTPIDRSVCLDLIPPRLVGRWAALQSLATLMWSVSALFGGLLADHTDYRQIFTFTGRIYIVAQLVYLPCLWLLPHQRRLPKHRPQLNNSKLPPLIKPELSPTTVG</sequence>
<comment type="caution">
    <text evidence="3">The sequence shown here is derived from an EMBL/GenBank/DDBJ whole genome shotgun (WGS) entry which is preliminary data.</text>
</comment>
<dbReference type="SUPFAM" id="SSF103473">
    <property type="entry name" value="MFS general substrate transporter"/>
    <property type="match status" value="2"/>
</dbReference>
<keyword evidence="2" id="KW-0812">Transmembrane</keyword>
<evidence type="ECO:0000256" key="2">
    <source>
        <dbReference type="SAM" id="Phobius"/>
    </source>
</evidence>
<dbReference type="PANTHER" id="PTHR23525:SF1">
    <property type="entry name" value="NODULIN-LIKE DOMAIN-CONTAINING PROTEIN"/>
    <property type="match status" value="1"/>
</dbReference>
<dbReference type="AlphaFoldDB" id="A0A1D3CRB8"/>
<accession>A0A1D3CRB8</accession>
<keyword evidence="2" id="KW-1133">Transmembrane helix</keyword>
<dbReference type="VEuPathDB" id="ToxoDB:cyc_03993"/>
<dbReference type="PANTHER" id="PTHR23525">
    <property type="entry name" value="TRANSPORTER, PUTATIVE-RELATED"/>
    <property type="match status" value="1"/>
</dbReference>
<keyword evidence="2" id="KW-0472">Membrane</keyword>
<dbReference type="VEuPathDB" id="ToxoDB:LOC34619204"/>
<dbReference type="Gene3D" id="1.20.1250.20">
    <property type="entry name" value="MFS general substrate transporter like domains"/>
    <property type="match status" value="1"/>
</dbReference>
<feature type="transmembrane region" description="Helical" evidence="2">
    <location>
        <begin position="183"/>
        <end position="208"/>
    </location>
</feature>
<evidence type="ECO:0000256" key="1">
    <source>
        <dbReference type="SAM" id="MobiDB-lite"/>
    </source>
</evidence>
<feature type="transmembrane region" description="Helical" evidence="2">
    <location>
        <begin position="122"/>
        <end position="142"/>
    </location>
</feature>
<feature type="region of interest" description="Disordered" evidence="1">
    <location>
        <begin position="534"/>
        <end position="556"/>
    </location>
</feature>
<gene>
    <name evidence="3" type="ORF">cyc_03993</name>
</gene>
<feature type="transmembrane region" description="Helical" evidence="2">
    <location>
        <begin position="402"/>
        <end position="423"/>
    </location>
</feature>
<dbReference type="EMBL" id="JROU02002249">
    <property type="protein sequence ID" value="OEH73751.1"/>
    <property type="molecule type" value="Genomic_DNA"/>
</dbReference>
<feature type="transmembrane region" description="Helical" evidence="2">
    <location>
        <begin position="90"/>
        <end position="110"/>
    </location>
</feature>
<name>A0A1D3CRB8_9EIME</name>
<feature type="transmembrane region" description="Helical" evidence="2">
    <location>
        <begin position="370"/>
        <end position="390"/>
    </location>
</feature>
<feature type="transmembrane region" description="Helical" evidence="2">
    <location>
        <begin position="251"/>
        <end position="275"/>
    </location>
</feature>
<reference evidence="3 4" key="1">
    <citation type="journal article" date="2016" name="BMC Genomics">
        <title>Comparative genomics reveals Cyclospora cayetanensis possesses coccidia-like metabolism and invasion components but unique surface antigens.</title>
        <authorList>
            <person name="Liu S."/>
            <person name="Wang L."/>
            <person name="Zheng H."/>
            <person name="Xu Z."/>
            <person name="Roellig D.M."/>
            <person name="Li N."/>
            <person name="Frace M.A."/>
            <person name="Tang K."/>
            <person name="Arrowood M.J."/>
            <person name="Moss D.M."/>
            <person name="Zhang L."/>
            <person name="Feng Y."/>
            <person name="Xiao L."/>
        </authorList>
    </citation>
    <scope>NUCLEOTIDE SEQUENCE [LARGE SCALE GENOMIC DNA]</scope>
    <source>
        <strain evidence="3 4">CHN_HEN01</strain>
    </source>
</reference>
<organism evidence="3 4">
    <name type="scientific">Cyclospora cayetanensis</name>
    <dbReference type="NCBI Taxonomy" id="88456"/>
    <lineage>
        <taxon>Eukaryota</taxon>
        <taxon>Sar</taxon>
        <taxon>Alveolata</taxon>
        <taxon>Apicomplexa</taxon>
        <taxon>Conoidasida</taxon>
        <taxon>Coccidia</taxon>
        <taxon>Eucoccidiorida</taxon>
        <taxon>Eimeriorina</taxon>
        <taxon>Eimeriidae</taxon>
        <taxon>Cyclospora</taxon>
    </lineage>
</organism>
<evidence type="ECO:0000313" key="4">
    <source>
        <dbReference type="Proteomes" id="UP000095192"/>
    </source>
</evidence>
<dbReference type="InParanoid" id="A0A1D3CRB8"/>
<proteinExistence type="predicted"/>
<protein>
    <submittedName>
        <fullName evidence="3">Major facilitator family protein</fullName>
    </submittedName>
</protein>
<evidence type="ECO:0000313" key="3">
    <source>
        <dbReference type="EMBL" id="OEH73751.1"/>
    </source>
</evidence>
<feature type="transmembrane region" description="Helical" evidence="2">
    <location>
        <begin position="472"/>
        <end position="493"/>
    </location>
</feature>